<dbReference type="OrthoDB" id="2798231at2759"/>
<keyword evidence="2" id="KW-0808">Transferase</keyword>
<evidence type="ECO:0000313" key="3">
    <source>
        <dbReference type="Proteomes" id="UP000325315"/>
    </source>
</evidence>
<evidence type="ECO:0000313" key="2">
    <source>
        <dbReference type="EMBL" id="KAA3477356.1"/>
    </source>
</evidence>
<dbReference type="Pfam" id="PF08284">
    <property type="entry name" value="RVP_2"/>
    <property type="match status" value="1"/>
</dbReference>
<dbReference type="PANTHER" id="PTHR15503">
    <property type="entry name" value="LDOC1 RELATED"/>
    <property type="match status" value="1"/>
</dbReference>
<dbReference type="SUPFAM" id="SSF56672">
    <property type="entry name" value="DNA/RNA polymerases"/>
    <property type="match status" value="1"/>
</dbReference>
<organism evidence="2 3">
    <name type="scientific">Gossypium australe</name>
    <dbReference type="NCBI Taxonomy" id="47621"/>
    <lineage>
        <taxon>Eukaryota</taxon>
        <taxon>Viridiplantae</taxon>
        <taxon>Streptophyta</taxon>
        <taxon>Embryophyta</taxon>
        <taxon>Tracheophyta</taxon>
        <taxon>Spermatophyta</taxon>
        <taxon>Magnoliopsida</taxon>
        <taxon>eudicotyledons</taxon>
        <taxon>Gunneridae</taxon>
        <taxon>Pentapetalae</taxon>
        <taxon>rosids</taxon>
        <taxon>malvids</taxon>
        <taxon>Malvales</taxon>
        <taxon>Malvaceae</taxon>
        <taxon>Malvoideae</taxon>
        <taxon>Gossypium</taxon>
    </lineage>
</organism>
<dbReference type="PANTHER" id="PTHR15503:SF45">
    <property type="entry name" value="RNA-DIRECTED DNA POLYMERASE HOMOLOG"/>
    <property type="match status" value="1"/>
</dbReference>
<comment type="caution">
    <text evidence="2">The sequence shown here is derived from an EMBL/GenBank/DDBJ whole genome shotgun (WGS) entry which is preliminary data.</text>
</comment>
<dbReference type="EMBL" id="SMMG02000004">
    <property type="protein sequence ID" value="KAA3477356.1"/>
    <property type="molecule type" value="Genomic_DNA"/>
</dbReference>
<keyword evidence="2" id="KW-0548">Nucleotidyltransferase</keyword>
<dbReference type="Proteomes" id="UP000325315">
    <property type="component" value="Unassembled WGS sequence"/>
</dbReference>
<proteinExistence type="predicted"/>
<keyword evidence="2" id="KW-0695">RNA-directed DNA polymerase</keyword>
<gene>
    <name evidence="2" type="ORF">EPI10_011250</name>
</gene>
<feature type="domain" description="Reverse transcriptase" evidence="1">
    <location>
        <begin position="270"/>
        <end position="326"/>
    </location>
</feature>
<sequence>MHLFPYFAFIDCGSTHSYISGSVPSNLGILAEDTSSELFVISPLRQFVQVSKVFRRCSLEVQGFVFLIDLMELLFREFDLILGMDWLVGLDSESKRVTFKFRDSDEFVMVDKHRDYLSNVISALVAKKLVHKRCDVYLAYVHDTNFMESVVGGIHTIKDFSNVFFYKLPGLPSDREVEFEIEVLLGTTLVSITLYCMAAKKLKKLKLQPQELLDRGLIQPSVSSWGASVLFLRKKDNFMRMLVDYCQLNKLMVNNKYPLPKLKIDLPVSGSVVIVFIDDILVYYKIEDEHDEHLRMVLHILHEKEFYVKLSKCEFWLSEVMFMGYMVSPEGIPVDPKKKEPILD</sequence>
<dbReference type="InterPro" id="IPR032567">
    <property type="entry name" value="RTL1-rel"/>
</dbReference>
<name>A0A5B6W7C3_9ROSI</name>
<accession>A0A5B6W7C3</accession>
<dbReference type="Gene3D" id="3.10.10.10">
    <property type="entry name" value="HIV Type 1 Reverse Transcriptase, subunit A, domain 1"/>
    <property type="match status" value="1"/>
</dbReference>
<dbReference type="InterPro" id="IPR043128">
    <property type="entry name" value="Rev_trsase/Diguanyl_cyclase"/>
</dbReference>
<dbReference type="InterPro" id="IPR000477">
    <property type="entry name" value="RT_dom"/>
</dbReference>
<dbReference type="Gene3D" id="2.40.70.10">
    <property type="entry name" value="Acid Proteases"/>
    <property type="match status" value="1"/>
</dbReference>
<protein>
    <submittedName>
        <fullName evidence="2">Reverse transcriptase</fullName>
    </submittedName>
</protein>
<dbReference type="CDD" id="cd01647">
    <property type="entry name" value="RT_LTR"/>
    <property type="match status" value="1"/>
</dbReference>
<keyword evidence="3" id="KW-1185">Reference proteome</keyword>
<evidence type="ECO:0000259" key="1">
    <source>
        <dbReference type="Pfam" id="PF00078"/>
    </source>
</evidence>
<dbReference type="Pfam" id="PF00078">
    <property type="entry name" value="RVT_1"/>
    <property type="match status" value="1"/>
</dbReference>
<dbReference type="Gene3D" id="3.30.70.270">
    <property type="match status" value="1"/>
</dbReference>
<dbReference type="InterPro" id="IPR021109">
    <property type="entry name" value="Peptidase_aspartic_dom_sf"/>
</dbReference>
<reference evidence="3" key="1">
    <citation type="journal article" date="2019" name="Plant Biotechnol. J.">
        <title>Genome sequencing of the Australian wild diploid species Gossypium australe highlights disease resistance and delayed gland morphogenesis.</title>
        <authorList>
            <person name="Cai Y."/>
            <person name="Cai X."/>
            <person name="Wang Q."/>
            <person name="Wang P."/>
            <person name="Zhang Y."/>
            <person name="Cai C."/>
            <person name="Xu Y."/>
            <person name="Wang K."/>
            <person name="Zhou Z."/>
            <person name="Wang C."/>
            <person name="Geng S."/>
            <person name="Li B."/>
            <person name="Dong Q."/>
            <person name="Hou Y."/>
            <person name="Wang H."/>
            <person name="Ai P."/>
            <person name="Liu Z."/>
            <person name="Yi F."/>
            <person name="Sun M."/>
            <person name="An G."/>
            <person name="Cheng J."/>
            <person name="Zhang Y."/>
            <person name="Shi Q."/>
            <person name="Xie Y."/>
            <person name="Shi X."/>
            <person name="Chang Y."/>
            <person name="Huang F."/>
            <person name="Chen Y."/>
            <person name="Hong S."/>
            <person name="Mi L."/>
            <person name="Sun Q."/>
            <person name="Zhang L."/>
            <person name="Zhou B."/>
            <person name="Peng R."/>
            <person name="Zhang X."/>
            <person name="Liu F."/>
        </authorList>
    </citation>
    <scope>NUCLEOTIDE SEQUENCE [LARGE SCALE GENOMIC DNA]</scope>
    <source>
        <strain evidence="3">cv. PA1801</strain>
    </source>
</reference>
<dbReference type="GO" id="GO:0003964">
    <property type="term" value="F:RNA-directed DNA polymerase activity"/>
    <property type="evidence" value="ECO:0007669"/>
    <property type="project" value="UniProtKB-KW"/>
</dbReference>
<dbReference type="InterPro" id="IPR043502">
    <property type="entry name" value="DNA/RNA_pol_sf"/>
</dbReference>
<dbReference type="AlphaFoldDB" id="A0A5B6W7C3"/>
<dbReference type="CDD" id="cd00303">
    <property type="entry name" value="retropepsin_like"/>
    <property type="match status" value="1"/>
</dbReference>